<dbReference type="GO" id="GO:0033615">
    <property type="term" value="P:mitochondrial proton-transporting ATP synthase complex assembly"/>
    <property type="evidence" value="ECO:0007669"/>
    <property type="project" value="TreeGrafter"/>
</dbReference>
<dbReference type="HOGENOM" id="CLU_054226_0_0_1"/>
<evidence type="ECO:0000256" key="1">
    <source>
        <dbReference type="ARBA" id="ARBA00004173"/>
    </source>
</evidence>
<accession>S7S512</accession>
<feature type="region of interest" description="Disordered" evidence="5">
    <location>
        <begin position="55"/>
        <end position="112"/>
    </location>
</feature>
<proteinExistence type="inferred from homology"/>
<sequence length="349" mass="39253">MFSLARCSLLPPRLSWLAWNGRRFFQQQTSYEAKYAEKLARVAQERGTSIEALKAKLREEEQERRRKALASSARPKQPAAGAQTSATTGSAPSDDTPAMPSSHARKDSSPVKPLSSFLNVSRLFETPHTSEQVSALWTAYHLLRSQGTGRGYVCASIPLDTYHRMSDVAKRYPTFIIPVPRDQPGEGERAYEFYFMQWDFHEAPEVPSLESAKNPFVTGRRGNPQTSTVLFTPLQEYKLRQSFATPYLVLTHYTDLAKTHGVVLLRGEITPSAAAPVPSGSGQEEGKYLLSQGDAQALAMSLQRFYLWGTGKGETQERSKEREELLKRFHEAPPDFKWEDLLKHTDLTV</sequence>
<keyword evidence="7" id="KW-1185">Reference proteome</keyword>
<organism evidence="6 7">
    <name type="scientific">Gloeophyllum trabeum (strain ATCC 11539 / FP-39264 / Madison 617)</name>
    <name type="common">Brown rot fungus</name>
    <dbReference type="NCBI Taxonomy" id="670483"/>
    <lineage>
        <taxon>Eukaryota</taxon>
        <taxon>Fungi</taxon>
        <taxon>Dikarya</taxon>
        <taxon>Basidiomycota</taxon>
        <taxon>Agaricomycotina</taxon>
        <taxon>Agaricomycetes</taxon>
        <taxon>Gloeophyllales</taxon>
        <taxon>Gloeophyllaceae</taxon>
        <taxon>Gloeophyllum</taxon>
    </lineage>
</organism>
<feature type="compositionally biased region" description="Low complexity" evidence="5">
    <location>
        <begin position="77"/>
        <end position="93"/>
    </location>
</feature>
<dbReference type="EMBL" id="KB469296">
    <property type="protein sequence ID" value="EPQ61009.1"/>
    <property type="molecule type" value="Genomic_DNA"/>
</dbReference>
<protein>
    <submittedName>
        <fullName evidence="6">ATP11-domain-containing protein</fullName>
    </submittedName>
</protein>
<dbReference type="KEGG" id="gtr:GLOTRDRAFT_109259"/>
<keyword evidence="4" id="KW-0496">Mitochondrion</keyword>
<dbReference type="eggNOG" id="KOG3281">
    <property type="taxonomic scope" value="Eukaryota"/>
</dbReference>
<evidence type="ECO:0000313" key="7">
    <source>
        <dbReference type="Proteomes" id="UP000030669"/>
    </source>
</evidence>
<keyword evidence="3" id="KW-0809">Transit peptide</keyword>
<dbReference type="InterPro" id="IPR010591">
    <property type="entry name" value="ATP11"/>
</dbReference>
<evidence type="ECO:0000256" key="2">
    <source>
        <dbReference type="ARBA" id="ARBA00009116"/>
    </source>
</evidence>
<dbReference type="AlphaFoldDB" id="S7S512"/>
<evidence type="ECO:0000256" key="3">
    <source>
        <dbReference type="ARBA" id="ARBA00022946"/>
    </source>
</evidence>
<gene>
    <name evidence="6" type="ORF">GLOTRDRAFT_109259</name>
</gene>
<comment type="subcellular location">
    <subcellularLocation>
        <location evidence="1">Mitochondrion</location>
    </subcellularLocation>
</comment>
<dbReference type="PANTHER" id="PTHR13126:SF0">
    <property type="entry name" value="ATP SYNTHASE MITOCHONDRIAL F1 COMPLEX ASSEMBLY FACTOR 1"/>
    <property type="match status" value="1"/>
</dbReference>
<evidence type="ECO:0000256" key="5">
    <source>
        <dbReference type="SAM" id="MobiDB-lite"/>
    </source>
</evidence>
<dbReference type="RefSeq" id="XP_007861280.1">
    <property type="nucleotide sequence ID" value="XM_007863089.1"/>
</dbReference>
<evidence type="ECO:0000313" key="6">
    <source>
        <dbReference type="EMBL" id="EPQ61009.1"/>
    </source>
</evidence>
<dbReference type="GO" id="GO:0005739">
    <property type="term" value="C:mitochondrion"/>
    <property type="evidence" value="ECO:0007669"/>
    <property type="project" value="UniProtKB-SubCell"/>
</dbReference>
<dbReference type="Proteomes" id="UP000030669">
    <property type="component" value="Unassembled WGS sequence"/>
</dbReference>
<dbReference type="OrthoDB" id="16535at2759"/>
<comment type="similarity">
    <text evidence="2">Belongs to the ATP11 family.</text>
</comment>
<name>S7S512_GLOTA</name>
<dbReference type="STRING" id="670483.S7S512"/>
<reference evidence="6 7" key="1">
    <citation type="journal article" date="2012" name="Science">
        <title>The Paleozoic origin of enzymatic lignin decomposition reconstructed from 31 fungal genomes.</title>
        <authorList>
            <person name="Floudas D."/>
            <person name="Binder M."/>
            <person name="Riley R."/>
            <person name="Barry K."/>
            <person name="Blanchette R.A."/>
            <person name="Henrissat B."/>
            <person name="Martinez A.T."/>
            <person name="Otillar R."/>
            <person name="Spatafora J.W."/>
            <person name="Yadav J.S."/>
            <person name="Aerts A."/>
            <person name="Benoit I."/>
            <person name="Boyd A."/>
            <person name="Carlson A."/>
            <person name="Copeland A."/>
            <person name="Coutinho P.M."/>
            <person name="de Vries R.P."/>
            <person name="Ferreira P."/>
            <person name="Findley K."/>
            <person name="Foster B."/>
            <person name="Gaskell J."/>
            <person name="Glotzer D."/>
            <person name="Gorecki P."/>
            <person name="Heitman J."/>
            <person name="Hesse C."/>
            <person name="Hori C."/>
            <person name="Igarashi K."/>
            <person name="Jurgens J.A."/>
            <person name="Kallen N."/>
            <person name="Kersten P."/>
            <person name="Kohler A."/>
            <person name="Kuees U."/>
            <person name="Kumar T.K.A."/>
            <person name="Kuo A."/>
            <person name="LaButti K."/>
            <person name="Larrondo L.F."/>
            <person name="Lindquist E."/>
            <person name="Ling A."/>
            <person name="Lombard V."/>
            <person name="Lucas S."/>
            <person name="Lundell T."/>
            <person name="Martin R."/>
            <person name="McLaughlin D.J."/>
            <person name="Morgenstern I."/>
            <person name="Morin E."/>
            <person name="Murat C."/>
            <person name="Nagy L.G."/>
            <person name="Nolan M."/>
            <person name="Ohm R.A."/>
            <person name="Patyshakuliyeva A."/>
            <person name="Rokas A."/>
            <person name="Ruiz-Duenas F.J."/>
            <person name="Sabat G."/>
            <person name="Salamov A."/>
            <person name="Samejima M."/>
            <person name="Schmutz J."/>
            <person name="Slot J.C."/>
            <person name="St John F."/>
            <person name="Stenlid J."/>
            <person name="Sun H."/>
            <person name="Sun S."/>
            <person name="Syed K."/>
            <person name="Tsang A."/>
            <person name="Wiebenga A."/>
            <person name="Young D."/>
            <person name="Pisabarro A."/>
            <person name="Eastwood D.C."/>
            <person name="Martin F."/>
            <person name="Cullen D."/>
            <person name="Grigoriev I.V."/>
            <person name="Hibbett D.S."/>
        </authorList>
    </citation>
    <scope>NUCLEOTIDE SEQUENCE [LARGE SCALE GENOMIC DNA]</scope>
    <source>
        <strain evidence="6 7">ATCC 11539</strain>
    </source>
</reference>
<dbReference type="Pfam" id="PF06644">
    <property type="entry name" value="ATP11"/>
    <property type="match status" value="1"/>
</dbReference>
<evidence type="ECO:0000256" key="4">
    <source>
        <dbReference type="ARBA" id="ARBA00023128"/>
    </source>
</evidence>
<dbReference type="GeneID" id="19299009"/>
<feature type="compositionally biased region" description="Basic and acidic residues" evidence="5">
    <location>
        <begin position="55"/>
        <end position="64"/>
    </location>
</feature>
<dbReference type="OMA" id="FLQWGFH"/>
<dbReference type="PANTHER" id="PTHR13126">
    <property type="entry name" value="CHAPERONE ATP11"/>
    <property type="match status" value="1"/>
</dbReference>